<organism evidence="3 4">
    <name type="scientific">Riccia sorocarpa</name>
    <dbReference type="NCBI Taxonomy" id="122646"/>
    <lineage>
        <taxon>Eukaryota</taxon>
        <taxon>Viridiplantae</taxon>
        <taxon>Streptophyta</taxon>
        <taxon>Embryophyta</taxon>
        <taxon>Marchantiophyta</taxon>
        <taxon>Marchantiopsida</taxon>
        <taxon>Marchantiidae</taxon>
        <taxon>Marchantiales</taxon>
        <taxon>Ricciaceae</taxon>
        <taxon>Riccia</taxon>
    </lineage>
</organism>
<gene>
    <name evidence="3" type="ORF">R1sor_014316</name>
</gene>
<evidence type="ECO:0000313" key="3">
    <source>
        <dbReference type="EMBL" id="KAL3688007.1"/>
    </source>
</evidence>
<feature type="compositionally biased region" description="Gly residues" evidence="1">
    <location>
        <begin position="27"/>
        <end position="43"/>
    </location>
</feature>
<feature type="compositionally biased region" description="Low complexity" evidence="1">
    <location>
        <begin position="70"/>
        <end position="79"/>
    </location>
</feature>
<dbReference type="SUPFAM" id="SSF47592">
    <property type="entry name" value="SWIB/MDM2 domain"/>
    <property type="match status" value="1"/>
</dbReference>
<dbReference type="EMBL" id="JBJQOH010000004">
    <property type="protein sequence ID" value="KAL3688007.1"/>
    <property type="molecule type" value="Genomic_DNA"/>
</dbReference>
<dbReference type="PROSITE" id="PS51925">
    <property type="entry name" value="SWIB_MDM2"/>
    <property type="match status" value="1"/>
</dbReference>
<dbReference type="InterPro" id="IPR036885">
    <property type="entry name" value="SWIB_MDM2_dom_sf"/>
</dbReference>
<feature type="compositionally biased region" description="Low complexity" evidence="1">
    <location>
        <begin position="44"/>
        <end position="57"/>
    </location>
</feature>
<feature type="region of interest" description="Disordered" evidence="1">
    <location>
        <begin position="1"/>
        <end position="104"/>
    </location>
</feature>
<dbReference type="SMART" id="SM00151">
    <property type="entry name" value="SWIB"/>
    <property type="match status" value="1"/>
</dbReference>
<comment type="caution">
    <text evidence="3">The sequence shown here is derived from an EMBL/GenBank/DDBJ whole genome shotgun (WGS) entry which is preliminary data.</text>
</comment>
<feature type="compositionally biased region" description="Gly residues" evidence="1">
    <location>
        <begin position="1"/>
        <end position="18"/>
    </location>
</feature>
<protein>
    <recommendedName>
        <fullName evidence="2">DM2 domain-containing protein</fullName>
    </recommendedName>
</protein>
<dbReference type="AlphaFoldDB" id="A0ABD3H923"/>
<dbReference type="PANTHER" id="PTHR13844">
    <property type="entry name" value="SWI/SNF-RELATED MATRIX-ASSOCIATED ACTIN-DEPENDENT REGULATOR OF CHROMATIN SUBFAMILY D"/>
    <property type="match status" value="1"/>
</dbReference>
<dbReference type="InterPro" id="IPR003121">
    <property type="entry name" value="SWIB_MDM2_domain"/>
</dbReference>
<proteinExistence type="predicted"/>
<evidence type="ECO:0000256" key="1">
    <source>
        <dbReference type="SAM" id="MobiDB-lite"/>
    </source>
</evidence>
<keyword evidence="4" id="KW-1185">Reference proteome</keyword>
<name>A0ABD3H923_9MARC</name>
<evidence type="ECO:0000313" key="4">
    <source>
        <dbReference type="Proteomes" id="UP001633002"/>
    </source>
</evidence>
<dbReference type="Pfam" id="PF02201">
    <property type="entry name" value="SWIB"/>
    <property type="match status" value="1"/>
</dbReference>
<dbReference type="CDD" id="cd10568">
    <property type="entry name" value="SWIB_like"/>
    <property type="match status" value="1"/>
</dbReference>
<accession>A0ABD3H923</accession>
<dbReference type="InterPro" id="IPR019835">
    <property type="entry name" value="SWIB_domain"/>
</dbReference>
<evidence type="ECO:0000259" key="2">
    <source>
        <dbReference type="PROSITE" id="PS51925"/>
    </source>
</evidence>
<dbReference type="Gene3D" id="1.10.245.10">
    <property type="entry name" value="SWIB/MDM2 domain"/>
    <property type="match status" value="1"/>
</dbReference>
<dbReference type="Proteomes" id="UP001633002">
    <property type="component" value="Unassembled WGS sequence"/>
</dbReference>
<reference evidence="3 4" key="1">
    <citation type="submission" date="2024-09" db="EMBL/GenBank/DDBJ databases">
        <title>Chromosome-scale assembly of Riccia sorocarpa.</title>
        <authorList>
            <person name="Paukszto L."/>
        </authorList>
    </citation>
    <scope>NUCLEOTIDE SEQUENCE [LARGE SCALE GENOMIC DNA]</scope>
    <source>
        <strain evidence="3">LP-2024</strain>
        <tissue evidence="3">Aerial parts of the thallus</tissue>
    </source>
</reference>
<feature type="domain" description="DM2" evidence="2">
    <location>
        <begin position="277"/>
        <end position="354"/>
    </location>
</feature>
<sequence>MQGNSGSGAPGGGAGLGASAGQFLSPAGGGSGSISGGAAGGGAQPQQSGGIGTPVSGGNAGGGSKRGRGRPMPGSSAGGVSSYKIGEAAPAPRRKKRKAPEKQIPDRVAALLPESALYSQLLEFEARVDAALARKKMDIQDAVRTPARLLRTLRIYVFNTYANQAHQASAPSPMEMQNFYMREPPSWTLRIMGRILEDSNEPENGVPSAAQQLQAANNPKFSSFFKRVTFQLDRNLYPDNHTIVWDVARASNHVEGFEIKRKGNQEFKVFIRLEMNYSPERFKLSAPLAEMLGIEVETRPRIIAALWQYIKAKKLQNPSDPTIVNCDPSLQKILGEDKLKFAFISSKLQQHLSPPPPIVLEHSIKLSGPTPVGQACYDVQVDIPAPLQKEMNAFLSNIEKHRDIEQFDDLICTAISKINEHRRRRAFFLGFSHSPVDFINGLIASQSRDLKMVSGQASRNAEKERRSDFYNQPWVEDAVIRYLNRKPAKTAEVPGNT</sequence>